<keyword evidence="5" id="KW-1133">Transmembrane helix</keyword>
<dbReference type="EMBL" id="GEEE01005777">
    <property type="protein sequence ID" value="JAP57448.1"/>
    <property type="molecule type" value="Transcribed_RNA"/>
</dbReference>
<dbReference type="GO" id="GO:0005783">
    <property type="term" value="C:endoplasmic reticulum"/>
    <property type="evidence" value="ECO:0007669"/>
    <property type="project" value="UniProtKB-SubCell"/>
</dbReference>
<dbReference type="InterPro" id="IPR051019">
    <property type="entry name" value="VLCFA-Steroid_DH"/>
</dbReference>
<evidence type="ECO:0000256" key="5">
    <source>
        <dbReference type="SAM" id="Phobius"/>
    </source>
</evidence>
<keyword evidence="5" id="KW-0472">Membrane</keyword>
<dbReference type="GO" id="GO:0016491">
    <property type="term" value="F:oxidoreductase activity"/>
    <property type="evidence" value="ECO:0007669"/>
    <property type="project" value="UniProtKB-KW"/>
</dbReference>
<dbReference type="InterPro" id="IPR020904">
    <property type="entry name" value="Sc_DH/Rdtase_CS"/>
</dbReference>
<dbReference type="PROSITE" id="PS00061">
    <property type="entry name" value="ADH_SHORT"/>
    <property type="match status" value="1"/>
</dbReference>
<name>A0A0X3Q110_SCHSO</name>
<dbReference type="PANTHER" id="PTHR43899">
    <property type="entry name" value="RH59310P"/>
    <property type="match status" value="1"/>
</dbReference>
<gene>
    <name evidence="6" type="ORF">TR93901</name>
</gene>
<dbReference type="AlphaFoldDB" id="A0A0X3Q110"/>
<sequence>MTSLWWAISLLPKLGFLYLLYCLLYSILKYTLGKALFSKRKQLKTAGDWAVVTGAASGIGRGFSRELAKDGLNILLVDVNAEGVAEVARNIHEEFKVQTKTFISDLSDIGCYKGFKEAVDGLSSVACLVNNAGTASGMNEQFLDGEKCTFDSIAFVINLNVLGFTCATKAAIDKLCDDAAARRPFLINISSINALIKPRGLPIYSASKSYVKTMSEGLATLLATRGVRVQTYMPCAVATNLAQVAPIWPIIPSPEEYAASALDMLGVEENSCGYFFHDLHYVAFRVLLTARRLYDIWYIMFKGPEDSTKKE</sequence>
<evidence type="ECO:0000256" key="1">
    <source>
        <dbReference type="ARBA" id="ARBA00004240"/>
    </source>
</evidence>
<evidence type="ECO:0000313" key="6">
    <source>
        <dbReference type="EMBL" id="JAP57448.1"/>
    </source>
</evidence>
<organism evidence="6">
    <name type="scientific">Schistocephalus solidus</name>
    <name type="common">Tapeworm</name>
    <dbReference type="NCBI Taxonomy" id="70667"/>
    <lineage>
        <taxon>Eukaryota</taxon>
        <taxon>Metazoa</taxon>
        <taxon>Spiralia</taxon>
        <taxon>Lophotrochozoa</taxon>
        <taxon>Platyhelminthes</taxon>
        <taxon>Cestoda</taxon>
        <taxon>Eucestoda</taxon>
        <taxon>Diphyllobothriidea</taxon>
        <taxon>Diphyllobothriidae</taxon>
        <taxon>Schistocephalus</taxon>
    </lineage>
</organism>
<dbReference type="PRINTS" id="PR00080">
    <property type="entry name" value="SDRFAMILY"/>
</dbReference>
<evidence type="ECO:0008006" key="7">
    <source>
        <dbReference type="Google" id="ProtNLM"/>
    </source>
</evidence>
<proteinExistence type="inferred from homology"/>
<evidence type="ECO:0000256" key="4">
    <source>
        <dbReference type="RuleBase" id="RU000363"/>
    </source>
</evidence>
<dbReference type="PIRSF" id="PIRSF000126">
    <property type="entry name" value="11-beta-HSD1"/>
    <property type="match status" value="1"/>
</dbReference>
<evidence type="ECO:0000256" key="2">
    <source>
        <dbReference type="ARBA" id="ARBA00006484"/>
    </source>
</evidence>
<reference evidence="6" key="1">
    <citation type="submission" date="2016-01" db="EMBL/GenBank/DDBJ databases">
        <title>Reference transcriptome for the parasite Schistocephalus solidus: insights into the molecular evolution of parasitism.</title>
        <authorList>
            <person name="Hebert F.O."/>
            <person name="Grambauer S."/>
            <person name="Barber I."/>
            <person name="Landry C.R."/>
            <person name="Aubin-Horth N."/>
        </authorList>
    </citation>
    <scope>NUCLEOTIDE SEQUENCE</scope>
</reference>
<dbReference type="InterPro" id="IPR036291">
    <property type="entry name" value="NAD(P)-bd_dom_sf"/>
</dbReference>
<dbReference type="Gene3D" id="3.40.50.720">
    <property type="entry name" value="NAD(P)-binding Rossmann-like Domain"/>
    <property type="match status" value="1"/>
</dbReference>
<comment type="similarity">
    <text evidence="2 4">Belongs to the short-chain dehydrogenases/reductases (SDR) family.</text>
</comment>
<feature type="transmembrane region" description="Helical" evidence="5">
    <location>
        <begin position="15"/>
        <end position="32"/>
    </location>
</feature>
<dbReference type="InterPro" id="IPR002347">
    <property type="entry name" value="SDR_fam"/>
</dbReference>
<protein>
    <recommendedName>
        <fullName evidence="7">Estradiol 17-beta-dehydrogenase 12</fullName>
    </recommendedName>
</protein>
<keyword evidence="3" id="KW-0560">Oxidoreductase</keyword>
<dbReference type="PRINTS" id="PR00081">
    <property type="entry name" value="GDHRDH"/>
</dbReference>
<evidence type="ECO:0000256" key="3">
    <source>
        <dbReference type="ARBA" id="ARBA00023002"/>
    </source>
</evidence>
<accession>A0A0X3Q110</accession>
<comment type="subcellular location">
    <subcellularLocation>
        <location evidence="1">Endoplasmic reticulum</location>
    </subcellularLocation>
</comment>
<dbReference type="Pfam" id="PF00106">
    <property type="entry name" value="adh_short"/>
    <property type="match status" value="1"/>
</dbReference>
<dbReference type="PANTHER" id="PTHR43899:SF13">
    <property type="entry name" value="RH59310P"/>
    <property type="match status" value="1"/>
</dbReference>
<keyword evidence="5" id="KW-0812">Transmembrane</keyword>
<dbReference type="SUPFAM" id="SSF51735">
    <property type="entry name" value="NAD(P)-binding Rossmann-fold domains"/>
    <property type="match status" value="1"/>
</dbReference>